<evidence type="ECO:0000256" key="1">
    <source>
        <dbReference type="SAM" id="MobiDB-lite"/>
    </source>
</evidence>
<feature type="domain" description="Extensin-like C-terminal" evidence="3">
    <location>
        <begin position="110"/>
        <end position="291"/>
    </location>
</feature>
<keyword evidence="5" id="KW-1185">Reference proteome</keyword>
<gene>
    <name evidence="4" type="ORF">B0A89_06780</name>
</gene>
<keyword evidence="2" id="KW-0732">Signal</keyword>
<protein>
    <recommendedName>
        <fullName evidence="3">Extensin-like C-terminal domain-containing protein</fullName>
    </recommendedName>
</protein>
<evidence type="ECO:0000259" key="3">
    <source>
        <dbReference type="Pfam" id="PF06904"/>
    </source>
</evidence>
<feature type="signal peptide" evidence="2">
    <location>
        <begin position="1"/>
        <end position="18"/>
    </location>
</feature>
<dbReference type="InterPro" id="IPR009683">
    <property type="entry name" value="Extensin-like_C"/>
</dbReference>
<reference evidence="4 5" key="1">
    <citation type="submission" date="2017-03" db="EMBL/GenBank/DDBJ databases">
        <title>Genome sequence of Paracoccus contaminans isolated from a water microcosm.</title>
        <authorList>
            <person name="Aurass P."/>
            <person name="Karste S."/>
            <person name="Trost E."/>
            <person name="Glaeser S.P."/>
            <person name="Kaempfer P."/>
            <person name="Flieger A."/>
        </authorList>
    </citation>
    <scope>NUCLEOTIDE SEQUENCE [LARGE SCALE GENOMIC DNA]</scope>
    <source>
        <strain evidence="5">RKI 16-01929T\LMG 29738T\CCM 8701T\CIP 111112T</strain>
    </source>
</reference>
<name>A0A1W6CWY7_9RHOB</name>
<sequence length="291" mass="30072">MGAMAATLALALALSASAQEPPAPSSERGSASAHRPPQRPADAQATREQKGSAAAGGNSPRPDPGQAAPSVPVPSAAPADAGGTAAGEPPPPPGPPLPETLRESDFDNAACRLALFSWGVEYREIPPLADDDQRDCGIARPLEVTQILPGIALEGAAPMRCDTARSLARWMREIVVPAASHLPGAPRVIALTPGSTYQCRAVVGNGDGNRISEHALGNAIDIAAFTFDNGTRIEIAPVQDRGDLSVAFQNAVQGAACLFFTTVLGPGSNAAHDDHLHLDIKQRRGGFRLCQ</sequence>
<dbReference type="Proteomes" id="UP000193017">
    <property type="component" value="Chromosome"/>
</dbReference>
<organism evidence="4 5">
    <name type="scientific">Paracoccus contaminans</name>
    <dbReference type="NCBI Taxonomy" id="1945662"/>
    <lineage>
        <taxon>Bacteria</taxon>
        <taxon>Pseudomonadati</taxon>
        <taxon>Pseudomonadota</taxon>
        <taxon>Alphaproteobacteria</taxon>
        <taxon>Rhodobacterales</taxon>
        <taxon>Paracoccaceae</taxon>
        <taxon>Paracoccus</taxon>
    </lineage>
</organism>
<dbReference type="OrthoDB" id="9809788at2"/>
<feature type="compositionally biased region" description="Low complexity" evidence="1">
    <location>
        <begin position="67"/>
        <end position="87"/>
    </location>
</feature>
<dbReference type="EMBL" id="CP020612">
    <property type="protein sequence ID" value="ARJ69377.1"/>
    <property type="molecule type" value="Genomic_DNA"/>
</dbReference>
<feature type="chain" id="PRO_5012958499" description="Extensin-like C-terminal domain-containing protein" evidence="2">
    <location>
        <begin position="19"/>
        <end position="291"/>
    </location>
</feature>
<dbReference type="STRING" id="1945662.B0A89_06780"/>
<evidence type="ECO:0000313" key="5">
    <source>
        <dbReference type="Proteomes" id="UP000193017"/>
    </source>
</evidence>
<feature type="compositionally biased region" description="Pro residues" evidence="1">
    <location>
        <begin position="88"/>
        <end position="98"/>
    </location>
</feature>
<dbReference type="KEGG" id="pcon:B0A89_06780"/>
<dbReference type="Pfam" id="PF06904">
    <property type="entry name" value="Extensin-like_C"/>
    <property type="match status" value="1"/>
</dbReference>
<accession>A0A1W6CWY7</accession>
<feature type="region of interest" description="Disordered" evidence="1">
    <location>
        <begin position="16"/>
        <end position="102"/>
    </location>
</feature>
<evidence type="ECO:0000256" key="2">
    <source>
        <dbReference type="SAM" id="SignalP"/>
    </source>
</evidence>
<dbReference type="AlphaFoldDB" id="A0A1W6CWY7"/>
<proteinExistence type="predicted"/>
<evidence type="ECO:0000313" key="4">
    <source>
        <dbReference type="EMBL" id="ARJ69377.1"/>
    </source>
</evidence>